<dbReference type="EMBL" id="AMZH03025857">
    <property type="protein sequence ID" value="RRT34921.1"/>
    <property type="molecule type" value="Genomic_DNA"/>
</dbReference>
<accession>A0A426X615</accession>
<dbReference type="Proteomes" id="UP000287651">
    <property type="component" value="Unassembled WGS sequence"/>
</dbReference>
<name>A0A426X615_ENSVE</name>
<evidence type="ECO:0000313" key="2">
    <source>
        <dbReference type="EMBL" id="RRT34921.1"/>
    </source>
</evidence>
<gene>
    <name evidence="2" type="ORF">B296_00030439</name>
</gene>
<feature type="region of interest" description="Disordered" evidence="1">
    <location>
        <begin position="1"/>
        <end position="41"/>
    </location>
</feature>
<evidence type="ECO:0000313" key="3">
    <source>
        <dbReference type="Proteomes" id="UP000287651"/>
    </source>
</evidence>
<dbReference type="AlphaFoldDB" id="A0A426X615"/>
<protein>
    <submittedName>
        <fullName evidence="2">Uncharacterized protein</fullName>
    </submittedName>
</protein>
<proteinExistence type="predicted"/>
<organism evidence="2 3">
    <name type="scientific">Ensete ventricosum</name>
    <name type="common">Abyssinian banana</name>
    <name type="synonym">Musa ensete</name>
    <dbReference type="NCBI Taxonomy" id="4639"/>
    <lineage>
        <taxon>Eukaryota</taxon>
        <taxon>Viridiplantae</taxon>
        <taxon>Streptophyta</taxon>
        <taxon>Embryophyta</taxon>
        <taxon>Tracheophyta</taxon>
        <taxon>Spermatophyta</taxon>
        <taxon>Magnoliopsida</taxon>
        <taxon>Liliopsida</taxon>
        <taxon>Zingiberales</taxon>
        <taxon>Musaceae</taxon>
        <taxon>Ensete</taxon>
    </lineage>
</organism>
<comment type="caution">
    <text evidence="2">The sequence shown here is derived from an EMBL/GenBank/DDBJ whole genome shotgun (WGS) entry which is preliminary data.</text>
</comment>
<evidence type="ECO:0000256" key="1">
    <source>
        <dbReference type="SAM" id="MobiDB-lite"/>
    </source>
</evidence>
<reference evidence="2 3" key="1">
    <citation type="journal article" date="2014" name="Agronomy (Basel)">
        <title>A Draft Genome Sequence for Ensete ventricosum, the Drought-Tolerant Tree Against Hunger.</title>
        <authorList>
            <person name="Harrison J."/>
            <person name="Moore K.A."/>
            <person name="Paszkiewicz K."/>
            <person name="Jones T."/>
            <person name="Grant M."/>
            <person name="Ambacheew D."/>
            <person name="Muzemil S."/>
            <person name="Studholme D.J."/>
        </authorList>
    </citation>
    <scope>NUCLEOTIDE SEQUENCE [LARGE SCALE GENOMIC DNA]</scope>
</reference>
<sequence>MEYTQVRSPPPKPVDRFAIGGRPHIGNPLQNKKEKESRRGRWVNENTERAFLYRRCDKLRLPSLPWHTGHGLESVDAKKKKKRELTVSLAAPLRGRCLLRSKAWNSVPKTEKLAKEVQGVGSITSFSRRINEERWQLLRPTTSRVGMERLFIHGIMGFEKRIFPDSCPMI</sequence>